<organism evidence="8">
    <name type="scientific">marine metagenome</name>
    <dbReference type="NCBI Taxonomy" id="408172"/>
    <lineage>
        <taxon>unclassified sequences</taxon>
        <taxon>metagenomes</taxon>
        <taxon>ecological metagenomes</taxon>
    </lineage>
</organism>
<dbReference type="AlphaFoldDB" id="A0A382L7R8"/>
<dbReference type="EC" id="2.4.1.182" evidence="1"/>
<accession>A0A382L7R8</accession>
<feature type="non-terminal residue" evidence="8">
    <location>
        <position position="1"/>
    </location>
</feature>
<keyword evidence="5" id="KW-0808">Transferase</keyword>
<gene>
    <name evidence="8" type="ORF">METZ01_LOCUS285554</name>
</gene>
<dbReference type="GO" id="GO:0009245">
    <property type="term" value="P:lipid A biosynthetic process"/>
    <property type="evidence" value="ECO:0007669"/>
    <property type="project" value="UniProtKB-KW"/>
</dbReference>
<evidence type="ECO:0000256" key="3">
    <source>
        <dbReference type="ARBA" id="ARBA00022556"/>
    </source>
</evidence>
<evidence type="ECO:0000256" key="1">
    <source>
        <dbReference type="ARBA" id="ARBA00012687"/>
    </source>
</evidence>
<reference evidence="8" key="1">
    <citation type="submission" date="2018-05" db="EMBL/GenBank/DDBJ databases">
        <authorList>
            <person name="Lanie J.A."/>
            <person name="Ng W.-L."/>
            <person name="Kazmierczak K.M."/>
            <person name="Andrzejewski T.M."/>
            <person name="Davidsen T.M."/>
            <person name="Wayne K.J."/>
            <person name="Tettelin H."/>
            <person name="Glass J.I."/>
            <person name="Rusch D."/>
            <person name="Podicherti R."/>
            <person name="Tsui H.-C.T."/>
            <person name="Winkler M.E."/>
        </authorList>
    </citation>
    <scope>NUCLEOTIDE SEQUENCE</scope>
</reference>
<keyword evidence="2" id="KW-0444">Lipid biosynthesis</keyword>
<name>A0A382L7R8_9ZZZZ</name>
<dbReference type="GO" id="GO:0005543">
    <property type="term" value="F:phospholipid binding"/>
    <property type="evidence" value="ECO:0007669"/>
    <property type="project" value="TreeGrafter"/>
</dbReference>
<evidence type="ECO:0000256" key="2">
    <source>
        <dbReference type="ARBA" id="ARBA00022516"/>
    </source>
</evidence>
<keyword evidence="6" id="KW-0443">Lipid metabolism</keyword>
<keyword evidence="3" id="KW-0441">Lipid A biosynthesis</keyword>
<dbReference type="NCBIfam" id="TIGR00215">
    <property type="entry name" value="lpxB"/>
    <property type="match status" value="1"/>
</dbReference>
<keyword evidence="4" id="KW-0328">Glycosyltransferase</keyword>
<protein>
    <recommendedName>
        <fullName evidence="1">lipid-A-disaccharide synthase</fullName>
        <ecNumber evidence="1">2.4.1.182</ecNumber>
    </recommendedName>
</protein>
<proteinExistence type="predicted"/>
<evidence type="ECO:0000256" key="5">
    <source>
        <dbReference type="ARBA" id="ARBA00022679"/>
    </source>
</evidence>
<dbReference type="GO" id="GO:0016020">
    <property type="term" value="C:membrane"/>
    <property type="evidence" value="ECO:0007669"/>
    <property type="project" value="GOC"/>
</dbReference>
<dbReference type="GO" id="GO:0008915">
    <property type="term" value="F:lipid-A-disaccharide synthase activity"/>
    <property type="evidence" value="ECO:0007669"/>
    <property type="project" value="UniProtKB-EC"/>
</dbReference>
<evidence type="ECO:0000256" key="6">
    <source>
        <dbReference type="ARBA" id="ARBA00023098"/>
    </source>
</evidence>
<dbReference type="PANTHER" id="PTHR30372">
    <property type="entry name" value="LIPID-A-DISACCHARIDE SYNTHASE"/>
    <property type="match status" value="1"/>
</dbReference>
<dbReference type="EMBL" id="UINC01085293">
    <property type="protein sequence ID" value="SVC32700.1"/>
    <property type="molecule type" value="Genomic_DNA"/>
</dbReference>
<dbReference type="Pfam" id="PF02684">
    <property type="entry name" value="LpxB"/>
    <property type="match status" value="1"/>
</dbReference>
<evidence type="ECO:0000256" key="4">
    <source>
        <dbReference type="ARBA" id="ARBA00022676"/>
    </source>
</evidence>
<evidence type="ECO:0000256" key="7">
    <source>
        <dbReference type="ARBA" id="ARBA00048975"/>
    </source>
</evidence>
<dbReference type="SUPFAM" id="SSF53756">
    <property type="entry name" value="UDP-Glycosyltransferase/glycogen phosphorylase"/>
    <property type="match status" value="1"/>
</dbReference>
<comment type="catalytic activity">
    <reaction evidence="7">
        <text>a lipid X + a UDP-2-N,3-O-bis[(3R)-3-hydroxyacyl]-alpha-D-glucosamine = a lipid A disaccharide + UDP + H(+)</text>
        <dbReference type="Rhea" id="RHEA:67828"/>
        <dbReference type="ChEBI" id="CHEBI:15378"/>
        <dbReference type="ChEBI" id="CHEBI:58223"/>
        <dbReference type="ChEBI" id="CHEBI:137748"/>
        <dbReference type="ChEBI" id="CHEBI:176338"/>
        <dbReference type="ChEBI" id="CHEBI:176343"/>
        <dbReference type="EC" id="2.4.1.182"/>
    </reaction>
</comment>
<sequence length="363" mass="40373">ILRALRERIPELKVSGVGGTQMQAAGLDSLYTMDDISLMGVDGFMRKIRRALSIRKALYHRFISDPPDIFLGIDIPDFNLALEGRLRRSGIPAVHLVSPTVWAWRSYRIHRIRRAVDHMLVLFPFEEAYFRERGVPATFVGHPAADEIQEVDRDAAKQQLSNIGVCASGEIVALLPGSRVSEIRHLAPVFIETATLLTRVRPGIQFVVPYANREVGDQFEKICPSGDRPENIQCIQGNARLAMAGSDLVLLASGTAALEAALLARSMVVAYKVSVLSYALAKMFARVKHVSMPNHLTETPMVPEYLQGRAKPRVLTQEMDRLLSDISTRTKIEDSFRSLSKILKNDAYEVVADKLMDIVGVRA</sequence>
<evidence type="ECO:0000313" key="8">
    <source>
        <dbReference type="EMBL" id="SVC32700.1"/>
    </source>
</evidence>
<dbReference type="InterPro" id="IPR003835">
    <property type="entry name" value="Glyco_trans_19"/>
</dbReference>
<dbReference type="PANTHER" id="PTHR30372:SF4">
    <property type="entry name" value="LIPID-A-DISACCHARIDE SYNTHASE, MITOCHONDRIAL-RELATED"/>
    <property type="match status" value="1"/>
</dbReference>